<dbReference type="SMART" id="SM00358">
    <property type="entry name" value="DSRM"/>
    <property type="match status" value="2"/>
</dbReference>
<keyword evidence="7" id="KW-1185">Reference proteome</keyword>
<feature type="region of interest" description="Disordered" evidence="4">
    <location>
        <begin position="132"/>
        <end position="160"/>
    </location>
</feature>
<gene>
    <name evidence="6" type="ORF">DH2020_028174</name>
</gene>
<organism evidence="6 7">
    <name type="scientific">Rehmannia glutinosa</name>
    <name type="common">Chinese foxglove</name>
    <dbReference type="NCBI Taxonomy" id="99300"/>
    <lineage>
        <taxon>Eukaryota</taxon>
        <taxon>Viridiplantae</taxon>
        <taxon>Streptophyta</taxon>
        <taxon>Embryophyta</taxon>
        <taxon>Tracheophyta</taxon>
        <taxon>Spermatophyta</taxon>
        <taxon>Magnoliopsida</taxon>
        <taxon>eudicotyledons</taxon>
        <taxon>Gunneridae</taxon>
        <taxon>Pentapetalae</taxon>
        <taxon>asterids</taxon>
        <taxon>lamiids</taxon>
        <taxon>Lamiales</taxon>
        <taxon>Orobanchaceae</taxon>
        <taxon>Rehmannieae</taxon>
        <taxon>Rehmannia</taxon>
    </lineage>
</organism>
<name>A0ABR0VT39_REHGL</name>
<comment type="caution">
    <text evidence="6">The sequence shown here is derived from an EMBL/GenBank/DDBJ whole genome shotgun (WGS) entry which is preliminary data.</text>
</comment>
<feature type="domain" description="DRBM" evidence="5">
    <location>
        <begin position="1"/>
        <end position="70"/>
    </location>
</feature>
<dbReference type="PROSITE" id="PS50137">
    <property type="entry name" value="DS_RBD"/>
    <property type="match status" value="1"/>
</dbReference>
<feature type="region of interest" description="Disordered" evidence="4">
    <location>
        <begin position="196"/>
        <end position="254"/>
    </location>
</feature>
<feature type="compositionally biased region" description="Polar residues" evidence="4">
    <location>
        <begin position="219"/>
        <end position="239"/>
    </location>
</feature>
<dbReference type="EMBL" id="JABTTQ020000754">
    <property type="protein sequence ID" value="KAK6138084.1"/>
    <property type="molecule type" value="Genomic_DNA"/>
</dbReference>
<dbReference type="PANTHER" id="PTHR46031:SF26">
    <property type="entry name" value="DOUBLE-STRANDED RNA-BINDING PROTEIN 2"/>
    <property type="match status" value="1"/>
</dbReference>
<accession>A0ABR0VT39</accession>
<evidence type="ECO:0000256" key="2">
    <source>
        <dbReference type="ARBA" id="ARBA00022884"/>
    </source>
</evidence>
<evidence type="ECO:0000256" key="1">
    <source>
        <dbReference type="ARBA" id="ARBA00022737"/>
    </source>
</evidence>
<sequence>MYKNQLQELAQRSCFNLPSYTCVREGPDHAPRFKAIVNFNGESFESPQYCSNLRQAEHSAAEAALISLSGRGPSHSLAARILDETGVYKNLLQEIAQRVGSPLPHYTTFRAGFGHQPVFTGTVKLAGIIFRENQQRTKSKPRMAQQDASSSSEHENNDEQEQIRIARALHNYHLKQKLEMANSNTISLPFQKKFSAPTLTPSSSHRPPLPTSKILPLFSQKTLSRNRPPSMINDSHTTLSQPMPSSRPPSPEVQTRHTQKLPAVGAAPYVPINQCRNPYHGIAPPVTIRTAMPVFSAPPLQPPTARPSPVMQPQPIRVAPPVCLRQAVPVFAAREDPPAVLAEAEKNASNYNMCDVDESTAIKCLEQLEI</sequence>
<dbReference type="Proteomes" id="UP001318860">
    <property type="component" value="Unassembled WGS sequence"/>
</dbReference>
<evidence type="ECO:0000259" key="5">
    <source>
        <dbReference type="PROSITE" id="PS50137"/>
    </source>
</evidence>
<dbReference type="Pfam" id="PF00035">
    <property type="entry name" value="dsrm"/>
    <property type="match status" value="2"/>
</dbReference>
<dbReference type="PANTHER" id="PTHR46031">
    <property type="match status" value="1"/>
</dbReference>
<keyword evidence="1" id="KW-0677">Repeat</keyword>
<evidence type="ECO:0000256" key="3">
    <source>
        <dbReference type="PROSITE-ProRule" id="PRU00266"/>
    </source>
</evidence>
<evidence type="ECO:0000313" key="6">
    <source>
        <dbReference type="EMBL" id="KAK6138084.1"/>
    </source>
</evidence>
<dbReference type="Gene3D" id="3.30.160.20">
    <property type="match status" value="2"/>
</dbReference>
<evidence type="ECO:0000313" key="7">
    <source>
        <dbReference type="Proteomes" id="UP001318860"/>
    </source>
</evidence>
<evidence type="ECO:0000256" key="4">
    <source>
        <dbReference type="SAM" id="MobiDB-lite"/>
    </source>
</evidence>
<dbReference type="InterPro" id="IPR044450">
    <property type="entry name" value="AtDRB-like_DSRM_1"/>
</dbReference>
<proteinExistence type="predicted"/>
<dbReference type="SUPFAM" id="SSF54768">
    <property type="entry name" value="dsRNA-binding domain-like"/>
    <property type="match status" value="2"/>
</dbReference>
<dbReference type="InterPro" id="IPR014720">
    <property type="entry name" value="dsRBD_dom"/>
</dbReference>
<reference evidence="6 7" key="1">
    <citation type="journal article" date="2021" name="Comput. Struct. Biotechnol. J.">
        <title>De novo genome assembly of the potent medicinal plant Rehmannia glutinosa using nanopore technology.</title>
        <authorList>
            <person name="Ma L."/>
            <person name="Dong C."/>
            <person name="Song C."/>
            <person name="Wang X."/>
            <person name="Zheng X."/>
            <person name="Niu Y."/>
            <person name="Chen S."/>
            <person name="Feng W."/>
        </authorList>
    </citation>
    <scope>NUCLEOTIDE SEQUENCE [LARGE SCALE GENOMIC DNA]</scope>
    <source>
        <strain evidence="6">DH-2019</strain>
    </source>
</reference>
<dbReference type="CDD" id="cd19907">
    <property type="entry name" value="DSRM_AtDRB-like_rpt1"/>
    <property type="match status" value="1"/>
</dbReference>
<protein>
    <recommendedName>
        <fullName evidence="5">DRBM domain-containing protein</fullName>
    </recommendedName>
</protein>
<keyword evidence="2 3" id="KW-0694">RNA-binding</keyword>